<reference evidence="1 2" key="1">
    <citation type="submission" date="2024-10" db="EMBL/GenBank/DDBJ databases">
        <title>The Natural Products Discovery Center: Release of the First 8490 Sequenced Strains for Exploring Actinobacteria Biosynthetic Diversity.</title>
        <authorList>
            <person name="Kalkreuter E."/>
            <person name="Kautsar S.A."/>
            <person name="Yang D."/>
            <person name="Bader C.D."/>
            <person name="Teijaro C.N."/>
            <person name="Fluegel L."/>
            <person name="Davis C.M."/>
            <person name="Simpson J.R."/>
            <person name="Lauterbach L."/>
            <person name="Steele A.D."/>
            <person name="Gui C."/>
            <person name="Meng S."/>
            <person name="Li G."/>
            <person name="Viehrig K."/>
            <person name="Ye F."/>
            <person name="Su P."/>
            <person name="Kiefer A.F."/>
            <person name="Nichols A."/>
            <person name="Cepeda A.J."/>
            <person name="Yan W."/>
            <person name="Fan B."/>
            <person name="Jiang Y."/>
            <person name="Adhikari A."/>
            <person name="Zheng C.-J."/>
            <person name="Schuster L."/>
            <person name="Cowan T.M."/>
            <person name="Smanski M.J."/>
            <person name="Chevrette M.G."/>
            <person name="De Carvalho L.P.S."/>
            <person name="Shen B."/>
        </authorList>
    </citation>
    <scope>NUCLEOTIDE SEQUENCE [LARGE SCALE GENOMIC DNA]</scope>
    <source>
        <strain evidence="1 2">NPDC018013</strain>
    </source>
</reference>
<keyword evidence="2" id="KW-1185">Reference proteome</keyword>
<evidence type="ECO:0008006" key="3">
    <source>
        <dbReference type="Google" id="ProtNLM"/>
    </source>
</evidence>
<name>A0ABW7RLB7_9ACTN</name>
<comment type="caution">
    <text evidence="1">The sequence shown here is derived from an EMBL/GenBank/DDBJ whole genome shotgun (WGS) entry which is preliminary data.</text>
</comment>
<proteinExistence type="predicted"/>
<accession>A0ABW7RLB7</accession>
<dbReference type="EMBL" id="JBIRGH010000027">
    <property type="protein sequence ID" value="MFH8588874.1"/>
    <property type="molecule type" value="Genomic_DNA"/>
</dbReference>
<evidence type="ECO:0000313" key="1">
    <source>
        <dbReference type="EMBL" id="MFH8588874.1"/>
    </source>
</evidence>
<organism evidence="1 2">
    <name type="scientific">Streptomyces celluloflavus</name>
    <dbReference type="NCBI Taxonomy" id="58344"/>
    <lineage>
        <taxon>Bacteria</taxon>
        <taxon>Bacillati</taxon>
        <taxon>Actinomycetota</taxon>
        <taxon>Actinomycetes</taxon>
        <taxon>Kitasatosporales</taxon>
        <taxon>Streptomycetaceae</taxon>
        <taxon>Streptomyces</taxon>
    </lineage>
</organism>
<dbReference type="PANTHER" id="PTHR30007">
    <property type="entry name" value="PHP DOMAIN PROTEIN"/>
    <property type="match status" value="1"/>
</dbReference>
<dbReference type="PANTHER" id="PTHR30007:SF0">
    <property type="entry name" value="TRANSPOSASE"/>
    <property type="match status" value="1"/>
</dbReference>
<gene>
    <name evidence="1" type="ORF">ACH4GP_31585</name>
</gene>
<evidence type="ECO:0000313" key="2">
    <source>
        <dbReference type="Proteomes" id="UP001610990"/>
    </source>
</evidence>
<dbReference type="Proteomes" id="UP001610990">
    <property type="component" value="Unassembled WGS sequence"/>
</dbReference>
<sequence>MLANPDGTFTWKQYVHPAFAKVDGVWKDADTTLRKRVDERVVPAAATFRMSFSGGGDEPLAAMEKEGKSLSITWPEALPEPRLDGDTAVYPEALPGVDLRIQADVDGAPLPKRWTVERTYGWLMFHRRLARDYEALPARLQAVIHLAMTDLMARRVTGETTVSWRSPTLWDQIHTPG</sequence>
<dbReference type="RefSeq" id="WP_397675839.1">
    <property type="nucleotide sequence ID" value="NZ_JBIRGH010000027.1"/>
</dbReference>
<protein>
    <recommendedName>
        <fullName evidence="3">Transposase</fullName>
    </recommendedName>
</protein>